<dbReference type="AlphaFoldDB" id="A0AAN7SKJ6"/>
<protein>
    <recommendedName>
        <fullName evidence="1">AAA+ ATPase domain-containing protein</fullName>
    </recommendedName>
</protein>
<dbReference type="InterPro" id="IPR041569">
    <property type="entry name" value="AAA_lid_3"/>
</dbReference>
<dbReference type="SMART" id="SM00382">
    <property type="entry name" value="AAA"/>
    <property type="match status" value="1"/>
</dbReference>
<dbReference type="GO" id="GO:0007033">
    <property type="term" value="P:vacuole organization"/>
    <property type="evidence" value="ECO:0007669"/>
    <property type="project" value="TreeGrafter"/>
</dbReference>
<dbReference type="InterPro" id="IPR003593">
    <property type="entry name" value="AAA+_ATPase"/>
</dbReference>
<dbReference type="InterPro" id="IPR003959">
    <property type="entry name" value="ATPase_AAA_core"/>
</dbReference>
<dbReference type="Proteomes" id="UP001353858">
    <property type="component" value="Unassembled WGS sequence"/>
</dbReference>
<organism evidence="2 3">
    <name type="scientific">Aquatica leii</name>
    <dbReference type="NCBI Taxonomy" id="1421715"/>
    <lineage>
        <taxon>Eukaryota</taxon>
        <taxon>Metazoa</taxon>
        <taxon>Ecdysozoa</taxon>
        <taxon>Arthropoda</taxon>
        <taxon>Hexapoda</taxon>
        <taxon>Insecta</taxon>
        <taxon>Pterygota</taxon>
        <taxon>Neoptera</taxon>
        <taxon>Endopterygota</taxon>
        <taxon>Coleoptera</taxon>
        <taxon>Polyphaga</taxon>
        <taxon>Elateriformia</taxon>
        <taxon>Elateroidea</taxon>
        <taxon>Lampyridae</taxon>
        <taxon>Luciolinae</taxon>
        <taxon>Aquatica</taxon>
    </lineage>
</organism>
<dbReference type="SUPFAM" id="SSF52540">
    <property type="entry name" value="P-loop containing nucleoside triphosphate hydrolases"/>
    <property type="match status" value="1"/>
</dbReference>
<dbReference type="GO" id="GO:0016887">
    <property type="term" value="F:ATP hydrolysis activity"/>
    <property type="evidence" value="ECO:0007669"/>
    <property type="project" value="InterPro"/>
</dbReference>
<comment type="caution">
    <text evidence="2">The sequence shown here is derived from an EMBL/GenBank/DDBJ whole genome shotgun (WGS) entry which is preliminary data.</text>
</comment>
<dbReference type="PANTHER" id="PTHR23074">
    <property type="entry name" value="AAA DOMAIN-CONTAINING"/>
    <property type="match status" value="1"/>
</dbReference>
<gene>
    <name evidence="2" type="ORF">RN001_000430</name>
</gene>
<feature type="domain" description="AAA+ ATPase" evidence="1">
    <location>
        <begin position="157"/>
        <end position="292"/>
    </location>
</feature>
<dbReference type="Pfam" id="PF17862">
    <property type="entry name" value="AAA_lid_3"/>
    <property type="match status" value="1"/>
</dbReference>
<evidence type="ECO:0000313" key="2">
    <source>
        <dbReference type="EMBL" id="KAK4884159.1"/>
    </source>
</evidence>
<dbReference type="Gene3D" id="1.10.8.60">
    <property type="match status" value="1"/>
</dbReference>
<sequence>MFQIQHSTDDYLDLYRDILKCYEHLNLKLQISYSENTLDMDLMERCYKQIEMLLNFELVSQQQDELNLDICTSLLLIQQQLKQLIETPQSLQTTELKQLIEKPQNLQTTVEKKLINATVPRIKGLAEVAGLDEIKKMLVTIILLPMYQPQLYVNQRVCNSILFYGPPGTGKTRLANGIAAEASATFFSMNCSDILSHYVGETEKTVKEVFDTLKNEQNCAVLFLDELDGLCQRRQSGDSEWSRRLKTELMCQLSNFEDCSNKYLICATNCPWDLDTAIIRRFQRRIYVPLPNMEERMDLIKFLTKDTPIEISTEVLSLISEKTEGYSGSDITDVIRNAMNMPIYELTNTQLWEHIGDNKYKAAGHCYNKQNLILSSISQMPPGSVQIRPFEVFDIMKALETIKPTVPINELIKYEEFAKTV</sequence>
<dbReference type="InterPro" id="IPR027417">
    <property type="entry name" value="P-loop_NTPase"/>
</dbReference>
<dbReference type="PANTHER" id="PTHR23074:SF72">
    <property type="entry name" value="VACUOLAR PROTEIN SORTING-ASSOCIATED PROTEIN 4B"/>
    <property type="match status" value="1"/>
</dbReference>
<accession>A0AAN7SKJ6</accession>
<keyword evidence="3" id="KW-1185">Reference proteome</keyword>
<name>A0AAN7SKJ6_9COLE</name>
<evidence type="ECO:0000313" key="3">
    <source>
        <dbReference type="Proteomes" id="UP001353858"/>
    </source>
</evidence>
<dbReference type="InterPro" id="IPR050304">
    <property type="entry name" value="MT-severing_AAA_ATPase"/>
</dbReference>
<dbReference type="GO" id="GO:0005524">
    <property type="term" value="F:ATP binding"/>
    <property type="evidence" value="ECO:0007669"/>
    <property type="project" value="InterPro"/>
</dbReference>
<dbReference type="EMBL" id="JARPUR010000001">
    <property type="protein sequence ID" value="KAK4884159.1"/>
    <property type="molecule type" value="Genomic_DNA"/>
</dbReference>
<reference evidence="3" key="1">
    <citation type="submission" date="2023-01" db="EMBL/GenBank/DDBJ databases">
        <title>Key to firefly adult light organ development and bioluminescence: homeobox transcription factors regulate luciferase expression and transportation to peroxisome.</title>
        <authorList>
            <person name="Fu X."/>
        </authorList>
    </citation>
    <scope>NUCLEOTIDE SEQUENCE [LARGE SCALE GENOMIC DNA]</scope>
</reference>
<dbReference type="Gene3D" id="3.40.50.300">
    <property type="entry name" value="P-loop containing nucleotide triphosphate hydrolases"/>
    <property type="match status" value="1"/>
</dbReference>
<dbReference type="GO" id="GO:0016197">
    <property type="term" value="P:endosomal transport"/>
    <property type="evidence" value="ECO:0007669"/>
    <property type="project" value="TreeGrafter"/>
</dbReference>
<proteinExistence type="predicted"/>
<dbReference type="Pfam" id="PF00004">
    <property type="entry name" value="AAA"/>
    <property type="match status" value="1"/>
</dbReference>
<evidence type="ECO:0000259" key="1">
    <source>
        <dbReference type="SMART" id="SM00382"/>
    </source>
</evidence>